<name>A0A2P2NXI3_RHIMU</name>
<evidence type="ECO:0000313" key="1">
    <source>
        <dbReference type="EMBL" id="MBX47182.1"/>
    </source>
</evidence>
<organism evidence="1">
    <name type="scientific">Rhizophora mucronata</name>
    <name type="common">Asiatic mangrove</name>
    <dbReference type="NCBI Taxonomy" id="61149"/>
    <lineage>
        <taxon>Eukaryota</taxon>
        <taxon>Viridiplantae</taxon>
        <taxon>Streptophyta</taxon>
        <taxon>Embryophyta</taxon>
        <taxon>Tracheophyta</taxon>
        <taxon>Spermatophyta</taxon>
        <taxon>Magnoliopsida</taxon>
        <taxon>eudicotyledons</taxon>
        <taxon>Gunneridae</taxon>
        <taxon>Pentapetalae</taxon>
        <taxon>rosids</taxon>
        <taxon>fabids</taxon>
        <taxon>Malpighiales</taxon>
        <taxon>Rhizophoraceae</taxon>
        <taxon>Rhizophora</taxon>
    </lineage>
</organism>
<reference evidence="1" key="1">
    <citation type="submission" date="2018-02" db="EMBL/GenBank/DDBJ databases">
        <title>Rhizophora mucronata_Transcriptome.</title>
        <authorList>
            <person name="Meera S.P."/>
            <person name="Sreeshan A."/>
            <person name="Augustine A."/>
        </authorList>
    </citation>
    <scope>NUCLEOTIDE SEQUENCE</scope>
    <source>
        <tissue evidence="1">Leaf</tissue>
    </source>
</reference>
<accession>A0A2P2NXI3</accession>
<dbReference type="AlphaFoldDB" id="A0A2P2NXI3"/>
<protein>
    <submittedName>
        <fullName evidence="1">Uncharacterized protein</fullName>
    </submittedName>
</protein>
<sequence>MMDIFPLSFSRFPNKTCQISNHN</sequence>
<dbReference type="EMBL" id="GGEC01066698">
    <property type="protein sequence ID" value="MBX47182.1"/>
    <property type="molecule type" value="Transcribed_RNA"/>
</dbReference>
<proteinExistence type="predicted"/>